<name>A0ABM8VHI0_9BACL</name>
<comment type="caution">
    <text evidence="1">The sequence shown here is derived from an EMBL/GenBank/DDBJ whole genome shotgun (WGS) entry which is preliminary data.</text>
</comment>
<evidence type="ECO:0008006" key="3">
    <source>
        <dbReference type="Google" id="ProtNLM"/>
    </source>
</evidence>
<dbReference type="InterPro" id="IPR024479">
    <property type="entry name" value="DUF3866"/>
</dbReference>
<gene>
    <name evidence="1" type="ORF">PAECIP111802_02800</name>
</gene>
<evidence type="ECO:0000313" key="2">
    <source>
        <dbReference type="Proteomes" id="UP000730618"/>
    </source>
</evidence>
<evidence type="ECO:0000313" key="1">
    <source>
        <dbReference type="EMBL" id="CAG7641984.1"/>
    </source>
</evidence>
<dbReference type="Proteomes" id="UP000730618">
    <property type="component" value="Unassembled WGS sequence"/>
</dbReference>
<accession>A0ABM8VHI0</accession>
<keyword evidence="2" id="KW-1185">Reference proteome</keyword>
<organism evidence="1 2">
    <name type="scientific">Paenibacillus allorhizosphaerae</name>
    <dbReference type="NCBI Taxonomy" id="2849866"/>
    <lineage>
        <taxon>Bacteria</taxon>
        <taxon>Bacillati</taxon>
        <taxon>Bacillota</taxon>
        <taxon>Bacilli</taxon>
        <taxon>Bacillales</taxon>
        <taxon>Paenibacillaceae</taxon>
        <taxon>Paenibacillus</taxon>
    </lineage>
</organism>
<reference evidence="1 2" key="1">
    <citation type="submission" date="2021-06" db="EMBL/GenBank/DDBJ databases">
        <authorList>
            <person name="Criscuolo A."/>
        </authorList>
    </citation>
    <scope>NUCLEOTIDE SEQUENCE [LARGE SCALE GENOMIC DNA]</scope>
    <source>
        <strain evidence="2">CIP 111802</strain>
    </source>
</reference>
<dbReference type="Pfam" id="PF12982">
    <property type="entry name" value="DUF3866"/>
    <property type="match status" value="1"/>
</dbReference>
<dbReference type="EMBL" id="CAJVCE010000007">
    <property type="protein sequence ID" value="CAG7641984.1"/>
    <property type="molecule type" value="Genomic_DNA"/>
</dbReference>
<protein>
    <recommendedName>
        <fullName evidence="3">DUF3866 family protein</fullName>
    </recommendedName>
</protein>
<sequence length="372" mass="39546">MGIEWKTGTVKSIIAVRAKLQEIVLEMADGSSCRAYHDLSAFPPLMPGHQVLANTTAVTLGLGTGGAHFVLAPLAPELSTGGALPPGHIMKLRYTALQRAVLAVEEAESGAQEKLAGNNTLERMPVLIGELHSMLPAAVSWLRYQACGERPLRIAYVMTDGAALPIAISQHVERLNELRWLAGTITYGHAYGGDHEAVNKYTALLAAKHVLQADIAIVTMGPGIVGTGTAYGYTGIETGELVNAVAALEGIPIFMSRVSFGDRRERHRGLSHHSITALKTAAVARAVVPLPILSSPAQSGIVDSQTATSRLMDKHEIVWREAPALDRMETAMQAYGVSITSMGRGLRDDPPFFASVCAAADEALGKLFAADR</sequence>
<proteinExistence type="predicted"/>
<dbReference type="RefSeq" id="WP_218099140.1">
    <property type="nucleotide sequence ID" value="NZ_CAJVCE010000007.1"/>
</dbReference>